<dbReference type="PANTHER" id="PTHR34700:SF4">
    <property type="entry name" value="PHAGE-LIKE ELEMENT PBSX PROTEIN XKDP"/>
    <property type="match status" value="1"/>
</dbReference>
<dbReference type="PROSITE" id="PS51782">
    <property type="entry name" value="LYSM"/>
    <property type="match status" value="1"/>
</dbReference>
<feature type="chain" id="PRO_5015765582" description="LysM domain-containing protein" evidence="2">
    <location>
        <begin position="22"/>
        <end position="395"/>
    </location>
</feature>
<dbReference type="CDD" id="cd00118">
    <property type="entry name" value="LysM"/>
    <property type="match status" value="1"/>
</dbReference>
<dbReference type="PROSITE" id="PS51257">
    <property type="entry name" value="PROKAR_LIPOPROTEIN"/>
    <property type="match status" value="1"/>
</dbReference>
<gene>
    <name evidence="4" type="ORF">C3942_06270</name>
</gene>
<accession>A0A2S5TK03</accession>
<dbReference type="InterPro" id="IPR052196">
    <property type="entry name" value="Bact_Kbp"/>
</dbReference>
<dbReference type="Gene3D" id="3.10.350.10">
    <property type="entry name" value="LysM domain"/>
    <property type="match status" value="1"/>
</dbReference>
<dbReference type="Proteomes" id="UP000238220">
    <property type="component" value="Unassembled WGS sequence"/>
</dbReference>
<dbReference type="EMBL" id="PSNW01000002">
    <property type="protein sequence ID" value="PPE75272.1"/>
    <property type="molecule type" value="Genomic_DNA"/>
</dbReference>
<keyword evidence="5" id="KW-1185">Reference proteome</keyword>
<evidence type="ECO:0000259" key="3">
    <source>
        <dbReference type="PROSITE" id="PS51782"/>
    </source>
</evidence>
<evidence type="ECO:0000256" key="2">
    <source>
        <dbReference type="SAM" id="SignalP"/>
    </source>
</evidence>
<comment type="caution">
    <text evidence="4">The sequence shown here is derived from an EMBL/GenBank/DDBJ whole genome shotgun (WGS) entry which is preliminary data.</text>
</comment>
<evidence type="ECO:0000313" key="4">
    <source>
        <dbReference type="EMBL" id="PPE75272.1"/>
    </source>
</evidence>
<feature type="signal peptide" evidence="2">
    <location>
        <begin position="1"/>
        <end position="21"/>
    </location>
</feature>
<dbReference type="Pfam" id="PF01476">
    <property type="entry name" value="LysM"/>
    <property type="match status" value="1"/>
</dbReference>
<feature type="domain" description="LysM" evidence="3">
    <location>
        <begin position="80"/>
        <end position="128"/>
    </location>
</feature>
<dbReference type="InterPro" id="IPR036779">
    <property type="entry name" value="LysM_dom_sf"/>
</dbReference>
<sequence>MRKYSVLYRVQALALAAAALAAGCATTPGERSSANVTPAPAARPAPAQPLQAEVDGLSADERFVSPAADEGGLVREDAPLRYVVKKGDTLWGISQKFLVEPWQWPEVWIVNDQVKNPHLIYPGDVLTLIWRDGRPRVAREPELATDRLSPRVRESDLGAAIPVIPLDAIRDFLRSPRLVTLDQLKQAPYVLDFVDLHIVGASGNGAYVKKLKRSHGSALEAVRLGQSYIDPDSNELLGYEAIPVAQVEVREFAEPGTVMLTKSYRETRAGDYLIKPLSETFDANFYPHVPKAPFTGRILSVFDGVSQIGQYQVVTLSKGARDGLEAGHVLDILQAGRTARDPHGVGYVALPETYAGQVMVFKLEDRVSYALVMSAIRPVHAKDKVVKPGTRVAIE</sequence>
<dbReference type="AlphaFoldDB" id="A0A2S5TK03"/>
<proteinExistence type="predicted"/>
<dbReference type="OrthoDB" id="9765158at2"/>
<dbReference type="InterPro" id="IPR018392">
    <property type="entry name" value="LysM"/>
</dbReference>
<feature type="region of interest" description="Disordered" evidence="1">
    <location>
        <begin position="27"/>
        <end position="48"/>
    </location>
</feature>
<keyword evidence="2" id="KW-0732">Signal</keyword>
<evidence type="ECO:0000256" key="1">
    <source>
        <dbReference type="SAM" id="MobiDB-lite"/>
    </source>
</evidence>
<dbReference type="RefSeq" id="WP_104229498.1">
    <property type="nucleotide sequence ID" value="NZ_PSNW01000002.1"/>
</dbReference>
<dbReference type="SUPFAM" id="SSF54106">
    <property type="entry name" value="LysM domain"/>
    <property type="match status" value="1"/>
</dbReference>
<evidence type="ECO:0000313" key="5">
    <source>
        <dbReference type="Proteomes" id="UP000238220"/>
    </source>
</evidence>
<reference evidence="4 5" key="1">
    <citation type="submission" date="2018-02" db="EMBL/GenBank/DDBJ databases">
        <title>Genome sequencing of Solimonas sp. HR-BB.</title>
        <authorList>
            <person name="Lee Y."/>
            <person name="Jeon C.O."/>
        </authorList>
    </citation>
    <scope>NUCLEOTIDE SEQUENCE [LARGE SCALE GENOMIC DNA]</scope>
    <source>
        <strain evidence="4 5">HR-BB</strain>
    </source>
</reference>
<protein>
    <recommendedName>
        <fullName evidence="3">LysM domain-containing protein</fullName>
    </recommendedName>
</protein>
<organism evidence="4 5">
    <name type="scientific">Solimonas fluminis</name>
    <dbReference type="NCBI Taxonomy" id="2086571"/>
    <lineage>
        <taxon>Bacteria</taxon>
        <taxon>Pseudomonadati</taxon>
        <taxon>Pseudomonadota</taxon>
        <taxon>Gammaproteobacteria</taxon>
        <taxon>Nevskiales</taxon>
        <taxon>Nevskiaceae</taxon>
        <taxon>Solimonas</taxon>
    </lineage>
</organism>
<dbReference type="PANTHER" id="PTHR34700">
    <property type="entry name" value="POTASSIUM BINDING PROTEIN KBP"/>
    <property type="match status" value="1"/>
</dbReference>
<name>A0A2S5TK03_9GAMM</name>